<dbReference type="PANTHER" id="PTHR30065:SF1">
    <property type="entry name" value="SURFACE PRESENTATION OF ANTIGENS PROTEIN SPAR"/>
    <property type="match status" value="1"/>
</dbReference>
<reference evidence="8 11" key="1">
    <citation type="submission" date="2019-03" db="EMBL/GenBank/DDBJ databases">
        <title>Long-read sequencing reveals hyperdense prophage content in a complex bacterial symbiont genome.</title>
        <authorList>
            <person name="Frost C.L."/>
            <person name="Siozios S."/>
            <person name="Nadal-Jimenez P."/>
            <person name="Brockhurst M.A."/>
            <person name="King K.C."/>
            <person name="Darby A.C."/>
            <person name="Hurst G.D.D."/>
        </authorList>
    </citation>
    <scope>NUCLEOTIDE SEQUENCE [LARGE SCALE GENOMIC DNA]</scope>
    <source>
        <strain evidence="8 11">FIN</strain>
    </source>
</reference>
<accession>A0A4P7L0J7</accession>
<evidence type="ECO:0000313" key="12">
    <source>
        <dbReference type="Proteomes" id="UP001177592"/>
    </source>
</evidence>
<name>A0A4P7L0J7_9GAMM</name>
<comment type="similarity">
    <text evidence="2 7">Belongs to the FliR/MopE/SpaR family.</text>
</comment>
<evidence type="ECO:0000256" key="2">
    <source>
        <dbReference type="ARBA" id="ARBA00009772"/>
    </source>
</evidence>
<comment type="subcellular location">
    <subcellularLocation>
        <location evidence="1 7">Cell membrane</location>
        <topology evidence="1 7">Multi-pass membrane protein</topology>
    </subcellularLocation>
</comment>
<keyword evidence="12" id="KW-1185">Reference proteome</keyword>
<sequence>MLFQELQHYLLTYSLFIPRLLGCFTTLPILSKKLLGGTLLRNGILFSLLFFLIPTIDAQLILNISGNEYILLIIKEILLGFFFGFIAAIPFWMMQSIGFMIDNQRGTTMASIVNPLFDEQTSPMGLFFSQAFTTLFFISGNFLLLIQTLYHSFSIWPIYHFLPGFNQQLCVFFVQQFKLMLDNFLLLAAPLVIAMFIVEWGLALISRFAPSLNVFILSMPLKGAISSLLLVSYFSVLIFNAERIQNQINKSFKTLLLIMS</sequence>
<gene>
    <name evidence="9" type="primary">sctT</name>
    <name evidence="8" type="ORF">ArsFIN_31060</name>
    <name evidence="9" type="ORF">QE210_12925</name>
    <name evidence="10" type="ORF">QE258_14400</name>
</gene>
<feature type="transmembrane region" description="Helical" evidence="7">
    <location>
        <begin position="184"/>
        <end position="203"/>
    </location>
</feature>
<organism evidence="8 11">
    <name type="scientific">Arsenophonus nasoniae</name>
    <name type="common">son-killer infecting Nasonia vitripennis</name>
    <dbReference type="NCBI Taxonomy" id="638"/>
    <lineage>
        <taxon>Bacteria</taxon>
        <taxon>Pseudomonadati</taxon>
        <taxon>Pseudomonadota</taxon>
        <taxon>Gammaproteobacteria</taxon>
        <taxon>Enterobacterales</taxon>
        <taxon>Morganellaceae</taxon>
        <taxon>Arsenophonus</taxon>
    </lineage>
</organism>
<evidence type="ECO:0000256" key="1">
    <source>
        <dbReference type="ARBA" id="ARBA00004651"/>
    </source>
</evidence>
<feature type="transmembrane region" description="Helical" evidence="7">
    <location>
        <begin position="223"/>
        <end position="241"/>
    </location>
</feature>
<dbReference type="Proteomes" id="UP001177592">
    <property type="component" value="Chromosome"/>
</dbReference>
<keyword evidence="5 7" id="KW-1133">Transmembrane helix</keyword>
<dbReference type="EMBL" id="CP123523">
    <property type="protein sequence ID" value="WGM04778.1"/>
    <property type="molecule type" value="Genomic_DNA"/>
</dbReference>
<evidence type="ECO:0000256" key="7">
    <source>
        <dbReference type="RuleBase" id="RU362072"/>
    </source>
</evidence>
<keyword evidence="6 7" id="KW-0472">Membrane</keyword>
<dbReference type="RefSeq" id="WP_051296960.1">
    <property type="nucleotide sequence ID" value="NZ_CP038613.1"/>
</dbReference>
<dbReference type="Pfam" id="PF01311">
    <property type="entry name" value="Bac_export_1"/>
    <property type="match status" value="1"/>
</dbReference>
<dbReference type="Proteomes" id="UP000295134">
    <property type="component" value="Chromosome"/>
</dbReference>
<dbReference type="KEGG" id="ans:ArsFIN_31060"/>
<dbReference type="GeneID" id="96878087"/>
<evidence type="ECO:0000256" key="4">
    <source>
        <dbReference type="ARBA" id="ARBA00022692"/>
    </source>
</evidence>
<feature type="transmembrane region" description="Helical" evidence="7">
    <location>
        <begin position="12"/>
        <end position="31"/>
    </location>
</feature>
<keyword evidence="3 7" id="KW-1003">Cell membrane</keyword>
<dbReference type="AlphaFoldDB" id="A0A4P7L0J7"/>
<dbReference type="InterPro" id="IPR002010">
    <property type="entry name" value="T3SS_IM_R"/>
</dbReference>
<evidence type="ECO:0000313" key="10">
    <source>
        <dbReference type="EMBL" id="WGM04778.1"/>
    </source>
</evidence>
<proteinExistence type="inferred from homology"/>
<evidence type="ECO:0000256" key="3">
    <source>
        <dbReference type="ARBA" id="ARBA00022475"/>
    </source>
</evidence>
<reference evidence="9" key="2">
    <citation type="submission" date="2023-04" db="EMBL/GenBank/DDBJ databases">
        <title>Genome dynamics across the evolutionary transition to endosymbiosis.</title>
        <authorList>
            <person name="Siozios S."/>
            <person name="Nadal-Jimenez P."/>
            <person name="Azagi T."/>
            <person name="Sprong H."/>
            <person name="Frost C.L."/>
            <person name="Parratt S.R."/>
            <person name="Taylor G."/>
            <person name="Brettell L."/>
            <person name="Lew K.C."/>
            <person name="Croft L."/>
            <person name="King K.C."/>
            <person name="Brockhurst M.A."/>
            <person name="Hypsa V."/>
            <person name="Novakova E."/>
            <person name="Darby A.C."/>
            <person name="Hurst G.D.D."/>
        </authorList>
    </citation>
    <scope>NUCLEOTIDE SEQUENCE</scope>
    <source>
        <strain evidence="10">ANv_CAN</strain>
        <strain evidence="9">APv</strain>
    </source>
</reference>
<protein>
    <submittedName>
        <fullName evidence="8">Bacterial export protein, family 1</fullName>
    </submittedName>
    <submittedName>
        <fullName evidence="9">Type III secretion system export apparatus subunit SctT</fullName>
    </submittedName>
</protein>
<dbReference type="GO" id="GO:0006605">
    <property type="term" value="P:protein targeting"/>
    <property type="evidence" value="ECO:0007669"/>
    <property type="project" value="UniProtKB-UniRule"/>
</dbReference>
<dbReference type="GO" id="GO:0005886">
    <property type="term" value="C:plasma membrane"/>
    <property type="evidence" value="ECO:0007669"/>
    <property type="project" value="UniProtKB-SubCell"/>
</dbReference>
<feature type="transmembrane region" description="Helical" evidence="7">
    <location>
        <begin position="124"/>
        <end position="146"/>
    </location>
</feature>
<dbReference type="PRINTS" id="PR00953">
    <property type="entry name" value="TYPE3IMRPROT"/>
</dbReference>
<keyword evidence="4 7" id="KW-0812">Transmembrane</keyword>
<dbReference type="EMBL" id="CP123504">
    <property type="protein sequence ID" value="WGM00751.1"/>
    <property type="molecule type" value="Genomic_DNA"/>
</dbReference>
<feature type="transmembrane region" description="Helical" evidence="7">
    <location>
        <begin position="43"/>
        <end position="62"/>
    </location>
</feature>
<evidence type="ECO:0000313" key="8">
    <source>
        <dbReference type="EMBL" id="QBY44520.1"/>
    </source>
</evidence>
<evidence type="ECO:0000256" key="6">
    <source>
        <dbReference type="ARBA" id="ARBA00023136"/>
    </source>
</evidence>
<dbReference type="EMBL" id="CP038613">
    <property type="protein sequence ID" value="QBY44520.1"/>
    <property type="molecule type" value="Genomic_DNA"/>
</dbReference>
<dbReference type="NCBIfam" id="TIGR01401">
    <property type="entry name" value="fliR_like_III"/>
    <property type="match status" value="1"/>
</dbReference>
<dbReference type="PANTHER" id="PTHR30065">
    <property type="entry name" value="FLAGELLAR BIOSYNTHETIC PROTEIN FLIR"/>
    <property type="match status" value="1"/>
</dbReference>
<dbReference type="Proteomes" id="UP001177595">
    <property type="component" value="Chromosome"/>
</dbReference>
<evidence type="ECO:0000313" key="11">
    <source>
        <dbReference type="Proteomes" id="UP000295134"/>
    </source>
</evidence>
<dbReference type="InterPro" id="IPR006304">
    <property type="entry name" value="T3SS_SpaR/YscT"/>
</dbReference>
<feature type="transmembrane region" description="Helical" evidence="7">
    <location>
        <begin position="69"/>
        <end position="93"/>
    </location>
</feature>
<evidence type="ECO:0000313" key="9">
    <source>
        <dbReference type="EMBL" id="WGM00751.1"/>
    </source>
</evidence>
<evidence type="ECO:0000256" key="5">
    <source>
        <dbReference type="ARBA" id="ARBA00022989"/>
    </source>
</evidence>